<comment type="caution">
    <text evidence="3">The sequence shown here is derived from an EMBL/GenBank/DDBJ whole genome shotgun (WGS) entry which is preliminary data.</text>
</comment>
<keyword evidence="4" id="KW-1185">Reference proteome</keyword>
<dbReference type="InterPro" id="IPR001447">
    <property type="entry name" value="Arylamine_N-AcTrfase"/>
</dbReference>
<dbReference type="InterPro" id="IPR038765">
    <property type="entry name" value="Papain-like_cys_pep_sf"/>
</dbReference>
<evidence type="ECO:0000313" key="4">
    <source>
        <dbReference type="Proteomes" id="UP001152320"/>
    </source>
</evidence>
<name>A0A9Q0YGG7_HOLLE</name>
<dbReference type="Proteomes" id="UP001152320">
    <property type="component" value="Chromosome 22"/>
</dbReference>
<evidence type="ECO:0000313" key="3">
    <source>
        <dbReference type="EMBL" id="KAJ8020996.1"/>
    </source>
</evidence>
<dbReference type="SUPFAM" id="SSF54001">
    <property type="entry name" value="Cysteine proteinases"/>
    <property type="match status" value="3"/>
</dbReference>
<dbReference type="PANTHER" id="PTHR11786:SF0">
    <property type="entry name" value="ARYLAMINE N-ACETYLTRANSFERASE 4-RELATED"/>
    <property type="match status" value="1"/>
</dbReference>
<dbReference type="GO" id="GO:0004060">
    <property type="term" value="F:arylamine N-acetyltransferase activity"/>
    <property type="evidence" value="ECO:0007669"/>
    <property type="project" value="UniProtKB-EC"/>
</dbReference>
<dbReference type="EMBL" id="JAIZAY010000022">
    <property type="protein sequence ID" value="KAJ8020996.1"/>
    <property type="molecule type" value="Genomic_DNA"/>
</dbReference>
<dbReference type="Gene3D" id="3.30.2140.20">
    <property type="match status" value="3"/>
</dbReference>
<gene>
    <name evidence="3" type="ORF">HOLleu_40745</name>
</gene>
<proteinExistence type="inferred from homology"/>
<protein>
    <recommendedName>
        <fullName evidence="2">arylamine N-acetyltransferase</fullName>
        <ecNumber evidence="2">2.3.1.5</ecNumber>
    </recommendedName>
</protein>
<reference evidence="3" key="1">
    <citation type="submission" date="2021-10" db="EMBL/GenBank/DDBJ databases">
        <title>Tropical sea cucumber genome reveals ecological adaptation and Cuvierian tubules defense mechanism.</title>
        <authorList>
            <person name="Chen T."/>
        </authorList>
    </citation>
    <scope>NUCLEOTIDE SEQUENCE</scope>
    <source>
        <strain evidence="3">Nanhai2018</strain>
        <tissue evidence="3">Muscle</tissue>
    </source>
</reference>
<sequence length="935" mass="108756">MLKTSQGLYVTPERDDIPYPLTRKEAFYFLENVLLISDPAKLLEQDSIMFLNTFIHGMTTKIPFTSIPDVSKPINDKHLPTFAECKEAIFSREGGDCFYKNIFSKALLDLMGYNTFHVGGNNPGENQFDTHTGIIVCDLSYPGSLHLAEPGTRRPLFEAIPLDFDQESPVYHFHFMKSKFFKRDNGILLWCAHAPEHTAPSTYIIESGDEFWKIQLTYRLHQQRSRKYFTERAQYMAKIPTLIPSVHYALYLLAYKEKKLFNYLYQNQKNLARLKIQGEGLSESEIQLLAPDEMIDSIVENFPQYTRDTIQTALDNIPEKDDIPYPLMREEAFHFLKNVLLIPDPLNLLQQDSILFLNTFIQRMTTEIPFTSIPDVSKPINGKHCPTLTEGKEAIFSRQGGHCFYKNIFSKALLDLMGYKTFHVGGNNPGEDHFDTHTGIIVCDLSYPGSLHLAEPGTRRPLFEAIPLDFDQESPMYHFHFMRSKFFMRDNGILLWCAHAPEHTAPSTYIIESGDEFWKIQLTYRLHQQRSRKYFTERAQHIAKIPTVIPSVHYTLYLLAYKEKKLYSYLYLNHKDLVRLKVQGEDLSESDIQLLAPDEMIGSIVENFPQYTRDTIQNALDNAENDDIPYPLTRDEALYFLENVLLIPDPIILFKQDHILFLNTYLHRMITEIPFTNIPQVSQPMDEKHCPTFTECKEAIFSRQGGHCFYKNIFSKALLDLMGYKTFHVGGNNPGEDQFDSHSGIIVCDLSYPGSLHLAEPGTRRPLFEAIPLDFDQESPEYHFLFMRSKFFKRDHGILLWCVHAPEETKTSSNVIKSKNNYWRVQVIYRLNNKRSRTYFFHKGQYRFRIPPCLPQIHDKVFLCAYKGNKMLLFLLKQNFAGFKCDTLDPSETEFQLLSVEEFIDNIVNNFPQFPREMVVRAIESQHYISNQFQI</sequence>
<dbReference type="AlphaFoldDB" id="A0A9Q0YGG7"/>
<comment type="similarity">
    <text evidence="1">Belongs to the arylamine N-acetyltransferase family.</text>
</comment>
<organism evidence="3 4">
    <name type="scientific">Holothuria leucospilota</name>
    <name type="common">Black long sea cucumber</name>
    <name type="synonym">Mertensiothuria leucospilota</name>
    <dbReference type="NCBI Taxonomy" id="206669"/>
    <lineage>
        <taxon>Eukaryota</taxon>
        <taxon>Metazoa</taxon>
        <taxon>Echinodermata</taxon>
        <taxon>Eleutherozoa</taxon>
        <taxon>Echinozoa</taxon>
        <taxon>Holothuroidea</taxon>
        <taxon>Aspidochirotacea</taxon>
        <taxon>Aspidochirotida</taxon>
        <taxon>Holothuriidae</taxon>
        <taxon>Holothuria</taxon>
    </lineage>
</organism>
<dbReference type="InterPro" id="IPR053710">
    <property type="entry name" value="Arylamine_NAT_domain_sf"/>
</dbReference>
<dbReference type="EC" id="2.3.1.5" evidence="2"/>
<evidence type="ECO:0000256" key="1">
    <source>
        <dbReference type="ARBA" id="ARBA00006547"/>
    </source>
</evidence>
<evidence type="ECO:0000256" key="2">
    <source>
        <dbReference type="ARBA" id="ARBA00012701"/>
    </source>
</evidence>
<dbReference type="PANTHER" id="PTHR11786">
    <property type="entry name" value="N-HYDROXYARYLAMINE O-ACETYLTRANSFERASE"/>
    <property type="match status" value="1"/>
</dbReference>
<accession>A0A9Q0YGG7</accession>